<dbReference type="eggNOG" id="ENOG5031T0G">
    <property type="taxonomic scope" value="Bacteria"/>
</dbReference>
<evidence type="ECO:0000313" key="4">
    <source>
        <dbReference type="Proteomes" id="UP000001060"/>
    </source>
</evidence>
<proteinExistence type="predicted"/>
<protein>
    <submittedName>
        <fullName evidence="3">Putative coiled coil protein, weakly similar to eukaryotic proteins</fullName>
    </submittedName>
</protein>
<dbReference type="Proteomes" id="UP000001060">
    <property type="component" value="Chromosome"/>
</dbReference>
<gene>
    <name evidence="3" type="ordered locus">LLO_3086</name>
</gene>
<evidence type="ECO:0000313" key="3">
    <source>
        <dbReference type="EMBL" id="CBJ13537.1"/>
    </source>
</evidence>
<feature type="region of interest" description="Disordered" evidence="2">
    <location>
        <begin position="165"/>
        <end position="192"/>
    </location>
</feature>
<name>D3HM48_LEGLN</name>
<dbReference type="AlphaFoldDB" id="D3HM48"/>
<keyword evidence="1" id="KW-0175">Coiled coil</keyword>
<reference evidence="3 4" key="1">
    <citation type="journal article" date="2010" name="PLoS Genet.">
        <title>Analysis of the Legionella longbeachae genome and transcriptome uncovers unique strategies to cause Legionnaires' disease.</title>
        <authorList>
            <person name="Cazalet C."/>
            <person name="Gomez-Valero L."/>
            <person name="Rusniok C."/>
            <person name="Lomma M."/>
            <person name="Dervins-Ravault D."/>
            <person name="Newton H."/>
            <person name="Sansom F."/>
            <person name="Jarraud S."/>
            <person name="Zidane N."/>
            <person name="Ma L."/>
            <person name="Bouchier C."/>
            <person name="Etienne J."/>
            <person name="Hartland E."/>
            <person name="Buchrieser C."/>
        </authorList>
    </citation>
    <scope>NUCLEOTIDE SEQUENCE [LARGE SCALE GENOMIC DNA]</scope>
    <source>
        <strain evidence="3 4">NSW150</strain>
    </source>
</reference>
<dbReference type="STRING" id="661367.LLO_3086"/>
<dbReference type="KEGG" id="llo:LLO_3086"/>
<dbReference type="EMBL" id="FN650140">
    <property type="protein sequence ID" value="CBJ13537.1"/>
    <property type="molecule type" value="Genomic_DNA"/>
</dbReference>
<organism evidence="3 4">
    <name type="scientific">Legionella longbeachae serogroup 1 (strain NSW150)</name>
    <dbReference type="NCBI Taxonomy" id="661367"/>
    <lineage>
        <taxon>Bacteria</taxon>
        <taxon>Pseudomonadati</taxon>
        <taxon>Pseudomonadota</taxon>
        <taxon>Gammaproteobacteria</taxon>
        <taxon>Legionellales</taxon>
        <taxon>Legionellaceae</taxon>
        <taxon>Legionella</taxon>
    </lineage>
</organism>
<evidence type="ECO:0000256" key="1">
    <source>
        <dbReference type="SAM" id="Coils"/>
    </source>
</evidence>
<sequence length="430" mass="49569">MTNAKQINSLLAIIRDEKNSIKERSFALKKLESEINTPALEDEVDFEASFSAFEQQWSQFEETMSVFTNGFEDVDDEVNQLIQHEGETIRREKKDNTSSSSEKIDTEIKDLERRLQDLHDFSMDDLERRLHSLHQFKVESHERKPNVLNVPIKTLEKKLSLFEAPDEKSHQVEPSDPLNVSGLDKDDTPYVPRNSINLPTAPVQITVIPKVDKMNIFAVFINQFKALIQSAGYFIKKLGNKSISLPEATEKLNITQAQLGFSMGKLNDATNYFRNIRDELATQHKILSREFAKYSQMGKNIPKIKVLLKQIKSSNDVDKDKKIKDLEGRLLSYESLGSDIRKMTHQLNKVNQNASAVYKNLQNTALMHEMATKRVTTAMKELEQVLDREELIKNQHRIKDVLSDYRKESEKVKKLMDSVEEISIPSYPKR</sequence>
<evidence type="ECO:0000256" key="2">
    <source>
        <dbReference type="SAM" id="MobiDB-lite"/>
    </source>
</evidence>
<feature type="coiled-coil region" evidence="1">
    <location>
        <begin position="379"/>
        <end position="422"/>
    </location>
</feature>
<dbReference type="HOGENOM" id="CLU_637427_0_0_6"/>
<accession>D3HM48</accession>
<keyword evidence="4" id="KW-1185">Reference proteome</keyword>